<dbReference type="PANTHER" id="PTHR13347">
    <property type="entry name" value="HEAT REPEAT-CONTAINING PROTEIN 3"/>
    <property type="match status" value="1"/>
</dbReference>
<comment type="caution">
    <text evidence="4">The sequence shown here is derived from an EMBL/GenBank/DDBJ whole genome shotgun (WGS) entry which is preliminary data.</text>
</comment>
<feature type="compositionally biased region" description="Basic residues" evidence="2">
    <location>
        <begin position="1"/>
        <end position="10"/>
    </location>
</feature>
<dbReference type="EMBL" id="MTYH01000023">
    <property type="protein sequence ID" value="PNP45838.1"/>
    <property type="molecule type" value="Genomic_DNA"/>
</dbReference>
<protein>
    <recommendedName>
        <fullName evidence="3">SYO1-like TPR repeats domain-containing protein</fullName>
    </recommendedName>
</protein>
<dbReference type="GO" id="GO:0042273">
    <property type="term" value="P:ribosomal large subunit biogenesis"/>
    <property type="evidence" value="ECO:0007669"/>
    <property type="project" value="TreeGrafter"/>
</dbReference>
<comment type="similarity">
    <text evidence="1">Belongs to the nuclear import and ribosome assembly adapter family.</text>
</comment>
<dbReference type="InterPro" id="IPR052616">
    <property type="entry name" value="SYO1-like"/>
</dbReference>
<dbReference type="Pfam" id="PF25567">
    <property type="entry name" value="TPR_SYO1"/>
    <property type="match status" value="1"/>
</dbReference>
<dbReference type="Gene3D" id="1.25.10.10">
    <property type="entry name" value="Leucine-rich Repeat Variant"/>
    <property type="match status" value="2"/>
</dbReference>
<feature type="compositionally biased region" description="Acidic residues" evidence="2">
    <location>
        <begin position="357"/>
        <end position="391"/>
    </location>
</feature>
<dbReference type="InterPro" id="IPR016024">
    <property type="entry name" value="ARM-type_fold"/>
</dbReference>
<organism evidence="4 5">
    <name type="scientific">Trichoderma gamsii</name>
    <dbReference type="NCBI Taxonomy" id="398673"/>
    <lineage>
        <taxon>Eukaryota</taxon>
        <taxon>Fungi</taxon>
        <taxon>Dikarya</taxon>
        <taxon>Ascomycota</taxon>
        <taxon>Pezizomycotina</taxon>
        <taxon>Sordariomycetes</taxon>
        <taxon>Hypocreomycetidae</taxon>
        <taxon>Hypocreales</taxon>
        <taxon>Hypocreaceae</taxon>
        <taxon>Trichoderma</taxon>
    </lineage>
</organism>
<dbReference type="GO" id="GO:0051082">
    <property type="term" value="F:unfolded protein binding"/>
    <property type="evidence" value="ECO:0007669"/>
    <property type="project" value="TreeGrafter"/>
</dbReference>
<sequence length="684" mass="73847">MGKSKKSRAGHRSDPVAKTVKPPSDPELAALRESKILPIINNLKSADPKSRSTAASVISSIIQDTKCRKLLLREQIVYTVLTQTLTDAALESRAAGWGILQVLAQEEEADFCVHLYRQDVLTAIEFASKLIQDKVLSKEAPFAKLPKAEKGFISSIAASLVSLLMALAEAEEEILESISNNNPITSLLFSLITYTSQDDEDPISAIRGDAMACLMVLTEDNTNLAKYITSTPGSIACYETLVSLKDEVSGDGVLACTVLHNIYASLLEVKNLSPKIDVADDADLISTLTKAMAGFVPGQSEANGSGWSSPSEFQQLALETIASIGTSLGVEMGGSAQLFTKKEFGSGAAAAGKESGDEKDDEDMDEAGDDIGDDIEGEDGDEEEGDDDDEMNEDEIEADMDIVTGVDHDDDNIDDLPTLKSLIQIAIPELIRLASLQPTDDLSLKIQGHALSALNNIAWSVSLIDFSEDSNNDVLGAWTPVARALWQQVVSPILASDTADVDLATQVTSIAWAVARALHGETPLQPNEHRKFVSLYQATKGAPALQDPEDPFQALGVKCVGVLGQLALNPAPVDLNREIGTFLVTLVAGLPGTPTADAVEAFNQIFDIYGNEEYAYDAEVFWKSDFLKHLEGTMSKAKAMAKSVNKSQQPELRDRADEVVMNLTRFLSYKKKHKPVQMTVRERS</sequence>
<proteinExistence type="inferred from homology"/>
<feature type="region of interest" description="Disordered" evidence="2">
    <location>
        <begin position="1"/>
        <end position="26"/>
    </location>
</feature>
<dbReference type="GO" id="GO:0006606">
    <property type="term" value="P:protein import into nucleus"/>
    <property type="evidence" value="ECO:0007669"/>
    <property type="project" value="TreeGrafter"/>
</dbReference>
<dbReference type="SUPFAM" id="SSF48371">
    <property type="entry name" value="ARM repeat"/>
    <property type="match status" value="1"/>
</dbReference>
<dbReference type="OrthoDB" id="288703at2759"/>
<gene>
    <name evidence="4" type="ORF">TGAMA5MH_02578</name>
</gene>
<evidence type="ECO:0000256" key="2">
    <source>
        <dbReference type="SAM" id="MobiDB-lite"/>
    </source>
</evidence>
<reference evidence="4 5" key="1">
    <citation type="submission" date="2017-02" db="EMBL/GenBank/DDBJ databases">
        <title>Genomes of Trichoderma spp. with biocontrol activity.</title>
        <authorList>
            <person name="Gardiner D."/>
            <person name="Kazan K."/>
            <person name="Vos C."/>
            <person name="Harvey P."/>
        </authorList>
    </citation>
    <scope>NUCLEOTIDE SEQUENCE [LARGE SCALE GENOMIC DNA]</scope>
    <source>
        <strain evidence="4 5">A5MH</strain>
    </source>
</reference>
<feature type="region of interest" description="Disordered" evidence="2">
    <location>
        <begin position="347"/>
        <end position="391"/>
    </location>
</feature>
<accession>A0A2K0TJX9</accession>
<evidence type="ECO:0000313" key="5">
    <source>
        <dbReference type="Proteomes" id="UP000236546"/>
    </source>
</evidence>
<name>A0A2K0TJX9_9HYPO</name>
<dbReference type="PANTHER" id="PTHR13347:SF1">
    <property type="entry name" value="HEAT REPEAT-CONTAINING PROTEIN 3"/>
    <property type="match status" value="1"/>
</dbReference>
<feature type="domain" description="SYO1-like TPR repeats" evidence="3">
    <location>
        <begin position="444"/>
        <end position="673"/>
    </location>
</feature>
<dbReference type="InterPro" id="IPR011989">
    <property type="entry name" value="ARM-like"/>
</dbReference>
<dbReference type="AlphaFoldDB" id="A0A2K0TJX9"/>
<evidence type="ECO:0000256" key="1">
    <source>
        <dbReference type="ARBA" id="ARBA00049983"/>
    </source>
</evidence>
<dbReference type="InterPro" id="IPR057990">
    <property type="entry name" value="TPR_SYO1"/>
</dbReference>
<dbReference type="CDD" id="cd13394">
    <property type="entry name" value="Syo1_like"/>
    <property type="match status" value="1"/>
</dbReference>
<dbReference type="Proteomes" id="UP000236546">
    <property type="component" value="Unassembled WGS sequence"/>
</dbReference>
<evidence type="ECO:0000313" key="4">
    <source>
        <dbReference type="EMBL" id="PNP45838.1"/>
    </source>
</evidence>
<evidence type="ECO:0000259" key="3">
    <source>
        <dbReference type="Pfam" id="PF25567"/>
    </source>
</evidence>